<dbReference type="InterPro" id="IPR002401">
    <property type="entry name" value="Cyt_P450_E_grp-I"/>
</dbReference>
<dbReference type="PANTHER" id="PTHR47283:SF1">
    <property type="entry name" value="ENT-KAURENE OXIDASE, CHLOROPLASTIC"/>
    <property type="match status" value="1"/>
</dbReference>
<dbReference type="GO" id="GO:0004843">
    <property type="term" value="F:cysteine-type deubiquitinase activity"/>
    <property type="evidence" value="ECO:0007669"/>
    <property type="project" value="InterPro"/>
</dbReference>
<dbReference type="SUPFAM" id="SSF48264">
    <property type="entry name" value="Cytochrome P450"/>
    <property type="match status" value="1"/>
</dbReference>
<keyword evidence="9" id="KW-1185">Reference proteome</keyword>
<dbReference type="GO" id="GO:0010241">
    <property type="term" value="P:ent-kaurene oxidation to kaurenoic acid"/>
    <property type="evidence" value="ECO:0007669"/>
    <property type="project" value="InterPro"/>
</dbReference>
<dbReference type="GO" id="GO:0009707">
    <property type="term" value="C:chloroplast outer membrane"/>
    <property type="evidence" value="ECO:0007669"/>
    <property type="project" value="TreeGrafter"/>
</dbReference>
<dbReference type="Proteomes" id="UP001187471">
    <property type="component" value="Unassembled WGS sequence"/>
</dbReference>
<evidence type="ECO:0000256" key="4">
    <source>
        <dbReference type="ARBA" id="ARBA00022989"/>
    </source>
</evidence>
<comment type="caution">
    <text evidence="8">The sequence shown here is derived from an EMBL/GenBank/DDBJ whole genome shotgun (WGS) entry which is preliminary data.</text>
</comment>
<proteinExistence type="inferred from homology"/>
<name>A0AA88R7R9_9ASTE</name>
<dbReference type="Pfam" id="PF00067">
    <property type="entry name" value="p450"/>
    <property type="match status" value="1"/>
</dbReference>
<dbReference type="PROSITE" id="PS50235">
    <property type="entry name" value="USP_3"/>
    <property type="match status" value="1"/>
</dbReference>
<dbReference type="GO" id="GO:0016579">
    <property type="term" value="P:protein deubiquitination"/>
    <property type="evidence" value="ECO:0007669"/>
    <property type="project" value="InterPro"/>
</dbReference>
<dbReference type="InterPro" id="IPR036396">
    <property type="entry name" value="Cyt_P450_sf"/>
</dbReference>
<evidence type="ECO:0000313" key="8">
    <source>
        <dbReference type="EMBL" id="KAK2971695.1"/>
    </source>
</evidence>
<dbReference type="GO" id="GO:0016709">
    <property type="term" value="F:oxidoreductase activity, acting on paired donors, with incorporation or reduction of molecular oxygen, NAD(P)H as one donor, and incorporation of one atom of oxygen"/>
    <property type="evidence" value="ECO:0007669"/>
    <property type="project" value="TreeGrafter"/>
</dbReference>
<feature type="domain" description="USP" evidence="7">
    <location>
        <begin position="1"/>
        <end position="136"/>
    </location>
</feature>
<evidence type="ECO:0000256" key="6">
    <source>
        <dbReference type="ARBA" id="ARBA00023136"/>
    </source>
</evidence>
<keyword evidence="5" id="KW-0560">Oxidoreductase</keyword>
<accession>A0AA88R7R9</accession>
<dbReference type="Gene3D" id="3.90.70.10">
    <property type="entry name" value="Cysteine proteinases"/>
    <property type="match status" value="1"/>
</dbReference>
<sequence>MSKLQYEDDQHAIHIKEYNHNTASEFVICKIVKDDSKCLRHKEQQSEGHINFPVKIVELKDYIPLPTPKENEKLGSKYDLIANIAHDGKPSEGYYKVFVQRKSEELWYEMQDLHVSKTLPQMVALSEAYMQLYEQQRCTTDDKVWEHPKKWRPERFLNENNDSVNLYKIMAFQGGKRVCAGALQTMPISCMAIGRSIEEFES</sequence>
<dbReference type="SUPFAM" id="SSF54001">
    <property type="entry name" value="Cysteine proteinases"/>
    <property type="match status" value="1"/>
</dbReference>
<evidence type="ECO:0000256" key="5">
    <source>
        <dbReference type="ARBA" id="ARBA00023002"/>
    </source>
</evidence>
<dbReference type="GO" id="GO:0020037">
    <property type="term" value="F:heme binding"/>
    <property type="evidence" value="ECO:0007669"/>
    <property type="project" value="InterPro"/>
</dbReference>
<reference evidence="8" key="1">
    <citation type="submission" date="2022-12" db="EMBL/GenBank/DDBJ databases">
        <title>Draft genome assemblies for two species of Escallonia (Escalloniales).</title>
        <authorList>
            <person name="Chanderbali A."/>
            <person name="Dervinis C."/>
            <person name="Anghel I."/>
            <person name="Soltis D."/>
            <person name="Soltis P."/>
            <person name="Zapata F."/>
        </authorList>
    </citation>
    <scope>NUCLEOTIDE SEQUENCE</scope>
    <source>
        <strain evidence="8">UCBG92.1500</strain>
        <tissue evidence="8">Leaf</tissue>
    </source>
</reference>
<dbReference type="GO" id="GO:0005783">
    <property type="term" value="C:endoplasmic reticulum"/>
    <property type="evidence" value="ECO:0007669"/>
    <property type="project" value="TreeGrafter"/>
</dbReference>
<dbReference type="EMBL" id="JAVXUO010002567">
    <property type="protein sequence ID" value="KAK2971695.1"/>
    <property type="molecule type" value="Genomic_DNA"/>
</dbReference>
<comment type="similarity">
    <text evidence="2">Belongs to the cytochrome P450 family.</text>
</comment>
<gene>
    <name evidence="8" type="ORF">RJ640_007733</name>
</gene>
<dbReference type="AlphaFoldDB" id="A0AA88R7R9"/>
<protein>
    <recommendedName>
        <fullName evidence="7">USP domain-containing protein</fullName>
    </recommendedName>
</protein>
<dbReference type="InterPro" id="IPR038765">
    <property type="entry name" value="Papain-like_cys_pep_sf"/>
</dbReference>
<dbReference type="InterPro" id="IPR001394">
    <property type="entry name" value="Peptidase_C19_UCH"/>
</dbReference>
<dbReference type="InterPro" id="IPR028889">
    <property type="entry name" value="USP"/>
</dbReference>
<keyword evidence="6" id="KW-0472">Membrane</keyword>
<dbReference type="InterPro" id="IPR044225">
    <property type="entry name" value="KO_chloroplastic"/>
</dbReference>
<evidence type="ECO:0000259" key="7">
    <source>
        <dbReference type="PROSITE" id="PS50235"/>
    </source>
</evidence>
<dbReference type="GO" id="GO:0005506">
    <property type="term" value="F:iron ion binding"/>
    <property type="evidence" value="ECO:0007669"/>
    <property type="project" value="InterPro"/>
</dbReference>
<evidence type="ECO:0000256" key="3">
    <source>
        <dbReference type="ARBA" id="ARBA00022692"/>
    </source>
</evidence>
<dbReference type="PRINTS" id="PR00463">
    <property type="entry name" value="EP450I"/>
</dbReference>
<dbReference type="GO" id="GO:0009686">
    <property type="term" value="P:gibberellin biosynthetic process"/>
    <property type="evidence" value="ECO:0007669"/>
    <property type="project" value="InterPro"/>
</dbReference>
<dbReference type="Pfam" id="PF00443">
    <property type="entry name" value="UCH"/>
    <property type="match status" value="1"/>
</dbReference>
<evidence type="ECO:0000313" key="9">
    <source>
        <dbReference type="Proteomes" id="UP001187471"/>
    </source>
</evidence>
<dbReference type="InterPro" id="IPR001128">
    <property type="entry name" value="Cyt_P450"/>
</dbReference>
<comment type="subcellular location">
    <subcellularLocation>
        <location evidence="1">Membrane</location>
        <topology evidence="1">Single-pass membrane protein</topology>
    </subcellularLocation>
</comment>
<dbReference type="PANTHER" id="PTHR47283">
    <property type="entry name" value="ENT-KAURENE OXIDASE, CHLOROPLASTIC"/>
    <property type="match status" value="1"/>
</dbReference>
<dbReference type="GO" id="GO:0052615">
    <property type="term" value="F:ent-kaurene oxidase activity"/>
    <property type="evidence" value="ECO:0007669"/>
    <property type="project" value="InterPro"/>
</dbReference>
<dbReference type="Gene3D" id="1.10.630.10">
    <property type="entry name" value="Cytochrome P450"/>
    <property type="match status" value="1"/>
</dbReference>
<evidence type="ECO:0000256" key="2">
    <source>
        <dbReference type="ARBA" id="ARBA00010617"/>
    </source>
</evidence>
<keyword evidence="4" id="KW-1133">Transmembrane helix</keyword>
<keyword evidence="3" id="KW-0812">Transmembrane</keyword>
<organism evidence="8 9">
    <name type="scientific">Escallonia rubra</name>
    <dbReference type="NCBI Taxonomy" id="112253"/>
    <lineage>
        <taxon>Eukaryota</taxon>
        <taxon>Viridiplantae</taxon>
        <taxon>Streptophyta</taxon>
        <taxon>Embryophyta</taxon>
        <taxon>Tracheophyta</taxon>
        <taxon>Spermatophyta</taxon>
        <taxon>Magnoliopsida</taxon>
        <taxon>eudicotyledons</taxon>
        <taxon>Gunneridae</taxon>
        <taxon>Pentapetalae</taxon>
        <taxon>asterids</taxon>
        <taxon>campanulids</taxon>
        <taxon>Escalloniales</taxon>
        <taxon>Escalloniaceae</taxon>
        <taxon>Escallonia</taxon>
    </lineage>
</organism>
<evidence type="ECO:0000256" key="1">
    <source>
        <dbReference type="ARBA" id="ARBA00004167"/>
    </source>
</evidence>